<evidence type="ECO:0000259" key="2">
    <source>
        <dbReference type="Pfam" id="PF18885"/>
    </source>
</evidence>
<feature type="chain" id="PRO_5038496902" description="DUF5648 domain-containing protein" evidence="1">
    <location>
        <begin position="26"/>
        <end position="147"/>
    </location>
</feature>
<keyword evidence="1" id="KW-0732">Signal</keyword>
<sequence length="147" mass="16337">MRKVQPLKTLLVICGGLIMSTFAISASASTEELVNPTLTDSLITSNTYEQNILINNNWEDALSLKTTSSKSTPVYRLYNPNTGQHYFTKDASEKNGLVSRGWNYERIAFYSGGKKAIYVYYNPSNGAHFYGLPISGTVRQGVAFYTN</sequence>
<evidence type="ECO:0000313" key="3">
    <source>
        <dbReference type="EMBL" id="AFM72748.1"/>
    </source>
</evidence>
<dbReference type="Pfam" id="PF18885">
    <property type="entry name" value="DUF5648"/>
    <property type="match status" value="1"/>
</dbReference>
<reference evidence="3" key="1">
    <citation type="journal article" date="2012" name="J. Dairy Sci.">
        <title>Novel conjugative plasmids from the natural isolate Lactococcus lactis subspecies cremoris DPC3758: A repository of genes for the potential improvement of dairy starters.</title>
        <authorList>
            <person name="Fallico V."/>
            <person name="Ross R.P."/>
            <person name="Fitzgerald G.F."/>
            <person name="McAuliffe O."/>
        </authorList>
    </citation>
    <scope>NUCLEOTIDE SEQUENCE</scope>
    <source>
        <strain evidence="3">DPC3758</strain>
        <plasmid evidence="3">pAF07</plasmid>
    </source>
</reference>
<dbReference type="EMBL" id="JQ821354">
    <property type="protein sequence ID" value="AFM72748.1"/>
    <property type="molecule type" value="Genomic_DNA"/>
</dbReference>
<name>I6SJV9_LACLC</name>
<keyword evidence="3" id="KW-0614">Plasmid</keyword>
<feature type="signal peptide" evidence="1">
    <location>
        <begin position="1"/>
        <end position="25"/>
    </location>
</feature>
<gene>
    <name evidence="3" type="ORF">pAF07_p01</name>
</gene>
<dbReference type="AlphaFoldDB" id="I6SJV9"/>
<proteinExistence type="predicted"/>
<dbReference type="InterPro" id="IPR043708">
    <property type="entry name" value="DUF5648"/>
</dbReference>
<accession>I6SJV9</accession>
<geneLocation type="plasmid" evidence="3">
    <name>pAF07</name>
</geneLocation>
<organism evidence="3">
    <name type="scientific">Lactococcus lactis subsp. cremoris</name>
    <name type="common">Streptococcus cremoris</name>
    <dbReference type="NCBI Taxonomy" id="1359"/>
    <lineage>
        <taxon>Bacteria</taxon>
        <taxon>Bacillati</taxon>
        <taxon>Bacillota</taxon>
        <taxon>Bacilli</taxon>
        <taxon>Lactobacillales</taxon>
        <taxon>Streptococcaceae</taxon>
        <taxon>Lactococcus</taxon>
    </lineage>
</organism>
<dbReference type="RefSeq" id="WP_015062860.1">
    <property type="nucleotide sequence ID" value="NC_019348.1"/>
</dbReference>
<feature type="domain" description="DUF5648" evidence="2">
    <location>
        <begin position="33"/>
        <end position="131"/>
    </location>
</feature>
<protein>
    <recommendedName>
        <fullName evidence="2">DUF5648 domain-containing protein</fullName>
    </recommendedName>
</protein>
<evidence type="ECO:0000256" key="1">
    <source>
        <dbReference type="SAM" id="SignalP"/>
    </source>
</evidence>